<evidence type="ECO:0000259" key="6">
    <source>
        <dbReference type="Pfam" id="PF04377"/>
    </source>
</evidence>
<organism evidence="7 8">
    <name type="scientific">Caulobacter rhizosphaerae</name>
    <dbReference type="NCBI Taxonomy" id="2010972"/>
    <lineage>
        <taxon>Bacteria</taxon>
        <taxon>Pseudomonadati</taxon>
        <taxon>Pseudomonadota</taxon>
        <taxon>Alphaproteobacteria</taxon>
        <taxon>Caulobacterales</taxon>
        <taxon>Caulobacteraceae</taxon>
        <taxon>Caulobacter</taxon>
    </lineage>
</organism>
<keyword evidence="3 4" id="KW-0012">Acyltransferase</keyword>
<evidence type="ECO:0000256" key="4">
    <source>
        <dbReference type="HAMAP-Rule" id="MF_00689"/>
    </source>
</evidence>
<evidence type="ECO:0000313" key="8">
    <source>
        <dbReference type="Proteomes" id="UP001262754"/>
    </source>
</evidence>
<dbReference type="NCBIfam" id="NF002346">
    <property type="entry name" value="PRK01305.2-3"/>
    <property type="match status" value="1"/>
</dbReference>
<dbReference type="Pfam" id="PF04377">
    <property type="entry name" value="ATE_C"/>
    <property type="match status" value="1"/>
</dbReference>
<dbReference type="Pfam" id="PF04376">
    <property type="entry name" value="ATE_N"/>
    <property type="match status" value="1"/>
</dbReference>
<feature type="domain" description="N-end aminoacyl transferase N-terminal" evidence="5">
    <location>
        <begin position="19"/>
        <end position="88"/>
    </location>
</feature>
<dbReference type="NCBIfam" id="NF002343">
    <property type="entry name" value="PRK01305.1-4"/>
    <property type="match status" value="1"/>
</dbReference>
<dbReference type="EC" id="2.3.2.29" evidence="4"/>
<dbReference type="GO" id="GO:0004057">
    <property type="term" value="F:arginyl-tRNA--protein transferase activity"/>
    <property type="evidence" value="ECO:0007669"/>
    <property type="project" value="UniProtKB-EC"/>
</dbReference>
<evidence type="ECO:0000256" key="3">
    <source>
        <dbReference type="ARBA" id="ARBA00023315"/>
    </source>
</evidence>
<dbReference type="InterPro" id="IPR007472">
    <property type="entry name" value="N-end_Aminoacyl_Trfase_C"/>
</dbReference>
<dbReference type="InterPro" id="IPR007471">
    <property type="entry name" value="N-end_Aminoacyl_Trfase_N"/>
</dbReference>
<dbReference type="EMBL" id="JAVDRL010000001">
    <property type="protein sequence ID" value="MDR6529639.1"/>
    <property type="molecule type" value="Genomic_DNA"/>
</dbReference>
<evidence type="ECO:0000313" key="7">
    <source>
        <dbReference type="EMBL" id="MDR6529639.1"/>
    </source>
</evidence>
<comment type="subcellular location">
    <subcellularLocation>
        <location evidence="4">Cytoplasm</location>
    </subcellularLocation>
</comment>
<evidence type="ECO:0000256" key="2">
    <source>
        <dbReference type="ARBA" id="ARBA00022679"/>
    </source>
</evidence>
<proteinExistence type="inferred from homology"/>
<evidence type="ECO:0000259" key="5">
    <source>
        <dbReference type="Pfam" id="PF04376"/>
    </source>
</evidence>
<dbReference type="PANTHER" id="PTHR21367:SF1">
    <property type="entry name" value="ARGINYL-TRNA--PROTEIN TRANSFERASE 1"/>
    <property type="match status" value="1"/>
</dbReference>
<comment type="function">
    <text evidence="4">Functions in the N-end rule pathway of protein degradation where it conjugates Leu from its aminoacyl-tRNA to the N-termini of proteins containing an N-terminal aspartate or glutamate.</text>
</comment>
<keyword evidence="8" id="KW-1185">Reference proteome</keyword>
<dbReference type="Proteomes" id="UP001262754">
    <property type="component" value="Unassembled WGS sequence"/>
</dbReference>
<dbReference type="HAMAP" id="MF_00689">
    <property type="entry name" value="Bpt"/>
    <property type="match status" value="1"/>
</dbReference>
<evidence type="ECO:0000256" key="1">
    <source>
        <dbReference type="ARBA" id="ARBA00022490"/>
    </source>
</evidence>
<dbReference type="InterPro" id="IPR017138">
    <property type="entry name" value="Asp_Glu_LeuTrfase"/>
</dbReference>
<dbReference type="InterPro" id="IPR030700">
    <property type="entry name" value="N-end_Aminoacyl_Trfase"/>
</dbReference>
<accession>A0ABU1MTX1</accession>
<keyword evidence="2 4" id="KW-0808">Transferase</keyword>
<sequence>MTQHFPTRQLRFFLTAPTPCPYLPGREERKVFAHLPLSDGPTVNDSLTQVGFRRSQNIAYRPACETCRACQSARASAADYAFSRSERKVLTRNTDLERHLVEAEATLEQFELLRRYLLTRHADGGMAEMTWPDYVAMVEDTAVRTHLIEYRLRSQDRGPGDLIACVLVDVLADGLSLVYSFYDPSLIKRSLGSFIILDHILQAQLNGLPYVYLGYWVPGSEKMAYKARFSPLEILKPGGWALMSARERGARPPKPVGCGADAGVELSDAEPAELGGFPSPGKP</sequence>
<dbReference type="SUPFAM" id="SSF55729">
    <property type="entry name" value="Acyl-CoA N-acyltransferases (Nat)"/>
    <property type="match status" value="1"/>
</dbReference>
<comment type="catalytic activity">
    <reaction evidence="4">
        <text>N-terminal L-glutamyl-[protein] + L-leucyl-tRNA(Leu) = N-terminal L-leucyl-L-glutamyl-[protein] + tRNA(Leu) + H(+)</text>
        <dbReference type="Rhea" id="RHEA:50412"/>
        <dbReference type="Rhea" id="RHEA-COMP:9613"/>
        <dbReference type="Rhea" id="RHEA-COMP:9622"/>
        <dbReference type="Rhea" id="RHEA-COMP:12664"/>
        <dbReference type="Rhea" id="RHEA-COMP:12668"/>
        <dbReference type="ChEBI" id="CHEBI:15378"/>
        <dbReference type="ChEBI" id="CHEBI:64721"/>
        <dbReference type="ChEBI" id="CHEBI:78442"/>
        <dbReference type="ChEBI" id="CHEBI:78494"/>
        <dbReference type="ChEBI" id="CHEBI:133041"/>
        <dbReference type="EC" id="2.3.2.29"/>
    </reaction>
</comment>
<comment type="catalytic activity">
    <reaction evidence="4">
        <text>N-terminal L-aspartyl-[protein] + L-leucyl-tRNA(Leu) = N-terminal L-leucyl-L-aspartyl-[protein] + tRNA(Leu) + H(+)</text>
        <dbReference type="Rhea" id="RHEA:50420"/>
        <dbReference type="Rhea" id="RHEA-COMP:9613"/>
        <dbReference type="Rhea" id="RHEA-COMP:9622"/>
        <dbReference type="Rhea" id="RHEA-COMP:12669"/>
        <dbReference type="Rhea" id="RHEA-COMP:12674"/>
        <dbReference type="ChEBI" id="CHEBI:15378"/>
        <dbReference type="ChEBI" id="CHEBI:64720"/>
        <dbReference type="ChEBI" id="CHEBI:78442"/>
        <dbReference type="ChEBI" id="CHEBI:78494"/>
        <dbReference type="ChEBI" id="CHEBI:133042"/>
        <dbReference type="EC" id="2.3.2.29"/>
    </reaction>
</comment>
<name>A0ABU1MTX1_9CAUL</name>
<dbReference type="PIRSF" id="PIRSF037208">
    <property type="entry name" value="ATE_pro_prd"/>
    <property type="match status" value="1"/>
</dbReference>
<comment type="caution">
    <text evidence="7">The sequence shown here is derived from an EMBL/GenBank/DDBJ whole genome shotgun (WGS) entry which is preliminary data.</text>
</comment>
<dbReference type="InterPro" id="IPR016181">
    <property type="entry name" value="Acyl_CoA_acyltransferase"/>
</dbReference>
<gene>
    <name evidence="4" type="primary">bpt</name>
    <name evidence="7" type="ORF">J2800_000354</name>
</gene>
<protein>
    <recommendedName>
        <fullName evidence="4">Aspartate/glutamate leucyltransferase</fullName>
        <ecNumber evidence="4">2.3.2.29</ecNumber>
    </recommendedName>
</protein>
<reference evidence="7 8" key="1">
    <citation type="submission" date="2023-07" db="EMBL/GenBank/DDBJ databases">
        <title>Sorghum-associated microbial communities from plants grown in Nebraska, USA.</title>
        <authorList>
            <person name="Schachtman D."/>
        </authorList>
    </citation>
    <scope>NUCLEOTIDE SEQUENCE [LARGE SCALE GENOMIC DNA]</scope>
    <source>
        <strain evidence="7 8">DS2154</strain>
    </source>
</reference>
<keyword evidence="1 4" id="KW-0963">Cytoplasm</keyword>
<dbReference type="RefSeq" id="WP_056759954.1">
    <property type="nucleotide sequence ID" value="NZ_BMLD01000005.1"/>
</dbReference>
<comment type="similarity">
    <text evidence="4">Belongs to the R-transferase family. Bpt subfamily.</text>
</comment>
<dbReference type="PANTHER" id="PTHR21367">
    <property type="entry name" value="ARGININE-TRNA-PROTEIN TRANSFERASE 1"/>
    <property type="match status" value="1"/>
</dbReference>
<feature type="domain" description="N-end rule aminoacyl transferase C-terminal" evidence="6">
    <location>
        <begin position="108"/>
        <end position="235"/>
    </location>
</feature>